<accession>A0A7S1KNS8</accession>
<dbReference type="EMBL" id="HBGD01003347">
    <property type="protein sequence ID" value="CAD9079533.1"/>
    <property type="molecule type" value="Transcribed_RNA"/>
</dbReference>
<feature type="region of interest" description="Disordered" evidence="1">
    <location>
        <begin position="232"/>
        <end position="253"/>
    </location>
</feature>
<reference evidence="2" key="1">
    <citation type="submission" date="2021-01" db="EMBL/GenBank/DDBJ databases">
        <authorList>
            <person name="Corre E."/>
            <person name="Pelletier E."/>
            <person name="Niang G."/>
            <person name="Scheremetjew M."/>
            <person name="Finn R."/>
            <person name="Kale V."/>
            <person name="Holt S."/>
            <person name="Cochrane G."/>
            <person name="Meng A."/>
            <person name="Brown T."/>
            <person name="Cohen L."/>
        </authorList>
    </citation>
    <scope>NUCLEOTIDE SEQUENCE</scope>
    <source>
        <strain evidence="2">WS</strain>
    </source>
</reference>
<gene>
    <name evidence="2" type="ORF">PCOS0759_LOCUS2767</name>
</gene>
<name>A0A7S1KNS8_9EUKA</name>
<organism evidence="2">
    <name type="scientific">Percolomonas cosmopolitus</name>
    <dbReference type="NCBI Taxonomy" id="63605"/>
    <lineage>
        <taxon>Eukaryota</taxon>
        <taxon>Discoba</taxon>
        <taxon>Heterolobosea</taxon>
        <taxon>Tetramitia</taxon>
        <taxon>Eutetramitia</taxon>
        <taxon>Percolomonadidae</taxon>
        <taxon>Percolomonas</taxon>
    </lineage>
</organism>
<evidence type="ECO:0000313" key="2">
    <source>
        <dbReference type="EMBL" id="CAD9079533.1"/>
    </source>
</evidence>
<protein>
    <submittedName>
        <fullName evidence="2">Uncharacterized protein</fullName>
    </submittedName>
</protein>
<dbReference type="AlphaFoldDB" id="A0A7S1KNS8"/>
<proteinExistence type="predicted"/>
<sequence>MPPIQSSQSHSFTTTRQMYQNALHRRTKYQQILNDVSLPLSAMQGLELYLPKGIWAHKEEETMRGEDGDALHKSADQMEQQRAGRIFDFQQASSEDDDSNNFFITHVKGIHEETSEIEHDMDTDEHHEDTYFAGDEQQQLSAEDQGGDYDSPQLATTPKLFQHQKDFQHSLRDHFQRDEHGDSGSAGGATSNTIAATMDAVLAAGISSSTQNRTFVRKSHPFHKYERALQRVTLPKIQHRSNSTGRTRRKRKKTIQAMNDNGEAKLTLTSTAPVRSRPTEFLNPKKFRSIDQLERINDTRALGVREHMMKIARARIQQEVALQDQRRKFPPEFSGAMANTQTKHHLANCGNSHPTSTHRSSSSIMVIPGHAGDFLDLEGGEELSATVLPNTQLFEELADTSRRDVVQRAMQTTKTLREGGRVERIQKRFLTPIIPKSLVVGGVGHLTDDPLSGDTTTANCLSQHQHAKSLVELVREMIPLDPVSQLPNLSIEQTMVE</sequence>
<evidence type="ECO:0000256" key="1">
    <source>
        <dbReference type="SAM" id="MobiDB-lite"/>
    </source>
</evidence>